<protein>
    <submittedName>
        <fullName evidence="5">Foldase</fullName>
    </submittedName>
    <submittedName>
        <fullName evidence="4">Peptidylprolyl isomerase</fullName>
        <ecNumber evidence="4">5.2.1.8</ecNumber>
    </submittedName>
</protein>
<dbReference type="PROSITE" id="PS50198">
    <property type="entry name" value="PPIC_PPIASE_2"/>
    <property type="match status" value="1"/>
</dbReference>
<comment type="caution">
    <text evidence="4">The sequence shown here is derived from an EMBL/GenBank/DDBJ whole genome shotgun (WGS) entry which is preliminary data.</text>
</comment>
<dbReference type="SUPFAM" id="SSF109998">
    <property type="entry name" value="Triger factor/SurA peptide-binding domain-like"/>
    <property type="match status" value="1"/>
</dbReference>
<dbReference type="Proteomes" id="UP001077662">
    <property type="component" value="Unassembled WGS sequence"/>
</dbReference>
<dbReference type="PANTHER" id="PTHR47245:SF2">
    <property type="entry name" value="PEPTIDYL-PROLYL CIS-TRANS ISOMERASE HP_0175-RELATED"/>
    <property type="match status" value="1"/>
</dbReference>
<dbReference type="InterPro" id="IPR000297">
    <property type="entry name" value="PPIase_PpiC"/>
</dbReference>
<keyword evidence="1 4" id="KW-0413">Isomerase</keyword>
<evidence type="ECO:0000256" key="2">
    <source>
        <dbReference type="SAM" id="SignalP"/>
    </source>
</evidence>
<feature type="domain" description="PpiC" evidence="3">
    <location>
        <begin position="211"/>
        <end position="310"/>
    </location>
</feature>
<dbReference type="RefSeq" id="WP_018672319.1">
    <property type="nucleotide sequence ID" value="NZ_CP032410.1"/>
</dbReference>
<reference evidence="5 6" key="1">
    <citation type="submission" date="2018-02" db="EMBL/GenBank/DDBJ databases">
        <title>Comparative analysis of genomes of three Brevibacillus laterosporus strains producers of potent antimicrobials isolated from silage.</title>
        <authorList>
            <person name="Kojic M."/>
            <person name="Miljkovic M."/>
            <person name="Studholme D."/>
            <person name="Filipic B."/>
        </authorList>
    </citation>
    <scope>NUCLEOTIDE SEQUENCE [LARGE SCALE GENOMIC DNA]</scope>
    <source>
        <strain evidence="5 6">BGSP11</strain>
    </source>
</reference>
<dbReference type="EMBL" id="JAPTNE010000018">
    <property type="protein sequence ID" value="MCZ0808149.1"/>
    <property type="molecule type" value="Genomic_DNA"/>
</dbReference>
<dbReference type="AlphaFoldDB" id="A0AAP3DGP6"/>
<accession>A0AAP3DGP6</accession>
<evidence type="ECO:0000313" key="5">
    <source>
        <dbReference type="EMBL" id="PPA98064.1"/>
    </source>
</evidence>
<dbReference type="InterPro" id="IPR027304">
    <property type="entry name" value="Trigger_fact/SurA_dom_sf"/>
</dbReference>
<sequence length="367" mass="40494">MKKTTFTKGKRVLALLSTTALTLAILSGCGTTNKAETAQPAKPGAEQPADTEDTLAQFPPVKLPFTVDPNASIFEYQGGKLTGQEFEDFLRALGFMNPPQAYAIGVSTQEMIDNYARQYLATKLKAEKADEAIKKTAATEADKSFESLKGQYIQVLGSEDKFNQLMKNHNITKEAIVKQLASINASVKVMESEVKDADLKKEYDTADKSAYTTASVRHILVKFENRKPEEADKLAKDYLARLKKGEDFATLAKQVSEDEGSKANGGLYANADVNNWVPEFKKAALTQKIGVLSEPAVKTEYGYHIVKVEDRKVKTFDEVKDQLKQQVLEKKFEQYVTKDLDAIITKKSLPEVKAPATPAPTPAPETK</sequence>
<dbReference type="Pfam" id="PF13616">
    <property type="entry name" value="Rotamase_3"/>
    <property type="match status" value="1"/>
</dbReference>
<feature type="signal peptide" evidence="2">
    <location>
        <begin position="1"/>
        <end position="24"/>
    </location>
</feature>
<evidence type="ECO:0000259" key="3">
    <source>
        <dbReference type="PROSITE" id="PS50198"/>
    </source>
</evidence>
<reference evidence="4" key="2">
    <citation type="submission" date="2022-09" db="EMBL/GenBank/DDBJ databases">
        <title>Genome analysis and characterization of larvicidal activity of Brevibacillus strains.</title>
        <authorList>
            <person name="Patrusheva E.V."/>
            <person name="Izotova A.O."/>
            <person name="Toshchakov S.V."/>
            <person name="Sineoky S.P."/>
        </authorList>
    </citation>
    <scope>NUCLEOTIDE SEQUENCE</scope>
    <source>
        <strain evidence="4">VKPM_B-13247</strain>
    </source>
</reference>
<proteinExistence type="predicted"/>
<dbReference type="InterPro" id="IPR046357">
    <property type="entry name" value="PPIase_dom_sf"/>
</dbReference>
<dbReference type="GO" id="GO:0003755">
    <property type="term" value="F:peptidyl-prolyl cis-trans isomerase activity"/>
    <property type="evidence" value="ECO:0007669"/>
    <property type="project" value="UniProtKB-KW"/>
</dbReference>
<organism evidence="4 7">
    <name type="scientific">Brevibacillus laterosporus</name>
    <name type="common">Bacillus laterosporus</name>
    <dbReference type="NCBI Taxonomy" id="1465"/>
    <lineage>
        <taxon>Bacteria</taxon>
        <taxon>Bacillati</taxon>
        <taxon>Bacillota</taxon>
        <taxon>Bacilli</taxon>
        <taxon>Bacillales</taxon>
        <taxon>Paenibacillaceae</taxon>
        <taxon>Brevibacillus</taxon>
    </lineage>
</organism>
<dbReference type="EMBL" id="PRKQ01000017">
    <property type="protein sequence ID" value="PPA98064.1"/>
    <property type="molecule type" value="Genomic_DNA"/>
</dbReference>
<dbReference type="InterPro" id="IPR050245">
    <property type="entry name" value="PrsA_foldase"/>
</dbReference>
<dbReference type="GeneID" id="61078710"/>
<evidence type="ECO:0000256" key="1">
    <source>
        <dbReference type="PROSITE-ProRule" id="PRU00278"/>
    </source>
</evidence>
<dbReference type="EC" id="5.2.1.8" evidence="4"/>
<dbReference type="Gene3D" id="3.10.50.40">
    <property type="match status" value="1"/>
</dbReference>
<gene>
    <name evidence="5" type="ORF">C4A77_14660</name>
    <name evidence="4" type="ORF">O0554_14725</name>
</gene>
<evidence type="ECO:0000313" key="4">
    <source>
        <dbReference type="EMBL" id="MCZ0808149.1"/>
    </source>
</evidence>
<dbReference type="SUPFAM" id="SSF54534">
    <property type="entry name" value="FKBP-like"/>
    <property type="match status" value="1"/>
</dbReference>
<keyword evidence="1" id="KW-0697">Rotamase</keyword>
<name>A0AAP3DGP6_BRELA</name>
<dbReference type="PROSITE" id="PS51257">
    <property type="entry name" value="PROKAR_LIPOPROTEIN"/>
    <property type="match status" value="1"/>
</dbReference>
<feature type="chain" id="PRO_5042796873" evidence="2">
    <location>
        <begin position="25"/>
        <end position="367"/>
    </location>
</feature>
<dbReference type="Proteomes" id="UP000239759">
    <property type="component" value="Unassembled WGS sequence"/>
</dbReference>
<keyword evidence="2" id="KW-0732">Signal</keyword>
<dbReference type="PANTHER" id="PTHR47245">
    <property type="entry name" value="PEPTIDYLPROLYL ISOMERASE"/>
    <property type="match status" value="1"/>
</dbReference>
<evidence type="ECO:0000313" key="7">
    <source>
        <dbReference type="Proteomes" id="UP001077662"/>
    </source>
</evidence>
<evidence type="ECO:0000313" key="6">
    <source>
        <dbReference type="Proteomes" id="UP000239759"/>
    </source>
</evidence>